<organism evidence="1 2">
    <name type="scientific">Roseateles terrae</name>
    <dbReference type="NCBI Taxonomy" id="431060"/>
    <lineage>
        <taxon>Bacteria</taxon>
        <taxon>Pseudomonadati</taxon>
        <taxon>Pseudomonadota</taxon>
        <taxon>Betaproteobacteria</taxon>
        <taxon>Burkholderiales</taxon>
        <taxon>Sphaerotilaceae</taxon>
        <taxon>Roseateles</taxon>
    </lineage>
</organism>
<sequence>MTAATDVAGMRAGHGAGLLLIFTAALAVPLTGRADDGIATDRPDFVESSDTVGKGRFQIETSVAFDRDKTQGVRSRTRSTPTLLRWGAWDHVELRLETDGAIRSKVTAGGLTDTVSGFADTSLGLKWHVADGSEDGSRPGMAWLIHVDAPSGSSAFKGEGWRPSVRFTAEWDLPRDLSAGVMAGLYQERNSDNHRYVGGILAATLGVPLRENWRAFVEVAGQSLASNRNGGKVVTLDTGLTWQLTPDLQMDTAVFRGLSKAAPDWSWTVGVSVRF</sequence>
<evidence type="ECO:0000313" key="1">
    <source>
        <dbReference type="EMBL" id="MBB3193637.1"/>
    </source>
</evidence>
<keyword evidence="2" id="KW-1185">Reference proteome</keyword>
<dbReference type="EMBL" id="JACHXO010000001">
    <property type="protein sequence ID" value="MBB3193637.1"/>
    <property type="molecule type" value="Genomic_DNA"/>
</dbReference>
<dbReference type="RefSeq" id="WP_246409498.1">
    <property type="nucleotide sequence ID" value="NZ_JACHXO010000001.1"/>
</dbReference>
<proteinExistence type="predicted"/>
<dbReference type="Pfam" id="PF13557">
    <property type="entry name" value="Phenol_MetA_deg"/>
    <property type="match status" value="1"/>
</dbReference>
<evidence type="ECO:0008006" key="3">
    <source>
        <dbReference type="Google" id="ProtNLM"/>
    </source>
</evidence>
<accession>A0ABR6GNE4</accession>
<dbReference type="Proteomes" id="UP000574369">
    <property type="component" value="Unassembled WGS sequence"/>
</dbReference>
<comment type="caution">
    <text evidence="1">The sequence shown here is derived from an EMBL/GenBank/DDBJ whole genome shotgun (WGS) entry which is preliminary data.</text>
</comment>
<gene>
    <name evidence="1" type="ORF">FHS28_001002</name>
</gene>
<evidence type="ECO:0000313" key="2">
    <source>
        <dbReference type="Proteomes" id="UP000574369"/>
    </source>
</evidence>
<reference evidence="1 2" key="1">
    <citation type="submission" date="2020-08" db="EMBL/GenBank/DDBJ databases">
        <title>Genomic Encyclopedia of Type Strains, Phase III (KMG-III): the genomes of soil and plant-associated and newly described type strains.</title>
        <authorList>
            <person name="Whitman W."/>
        </authorList>
    </citation>
    <scope>NUCLEOTIDE SEQUENCE [LARGE SCALE GENOMIC DNA]</scope>
    <source>
        <strain evidence="1 2">CECT 7247</strain>
    </source>
</reference>
<dbReference type="InterPro" id="IPR025737">
    <property type="entry name" value="FApF"/>
</dbReference>
<name>A0ABR6GNE4_9BURK</name>
<protein>
    <recommendedName>
        <fullName evidence="3">Transporter</fullName>
    </recommendedName>
</protein>